<comment type="similarity">
    <text evidence="5">Belongs to the DEAD box helicase family. DbpA subfamily.</text>
</comment>
<dbReference type="SMART" id="SM00490">
    <property type="entry name" value="HELICc"/>
    <property type="match status" value="1"/>
</dbReference>
<evidence type="ECO:0000259" key="9">
    <source>
        <dbReference type="PROSITE" id="PS51195"/>
    </source>
</evidence>
<evidence type="ECO:0000256" key="2">
    <source>
        <dbReference type="ARBA" id="ARBA00022801"/>
    </source>
</evidence>
<comment type="subcellular location">
    <subcellularLocation>
        <location evidence="5">Cytoplasm</location>
    </subcellularLocation>
</comment>
<dbReference type="InterPro" id="IPR012677">
    <property type="entry name" value="Nucleotide-bd_a/b_plait_sf"/>
</dbReference>
<keyword evidence="5" id="KW-0963">Cytoplasm</keyword>
<dbReference type="GO" id="GO:0004386">
    <property type="term" value="F:helicase activity"/>
    <property type="evidence" value="ECO:0007669"/>
    <property type="project" value="UniProtKB-KW"/>
</dbReference>
<dbReference type="CDD" id="cd18787">
    <property type="entry name" value="SF2_C_DEAD"/>
    <property type="match status" value="1"/>
</dbReference>
<evidence type="ECO:0000256" key="3">
    <source>
        <dbReference type="ARBA" id="ARBA00022806"/>
    </source>
</evidence>
<feature type="domain" description="Helicase ATP-binding" evidence="7">
    <location>
        <begin position="35"/>
        <end position="205"/>
    </location>
</feature>
<evidence type="ECO:0000256" key="1">
    <source>
        <dbReference type="ARBA" id="ARBA00022741"/>
    </source>
</evidence>
<evidence type="ECO:0000259" key="8">
    <source>
        <dbReference type="PROSITE" id="PS51194"/>
    </source>
</evidence>
<dbReference type="InterPro" id="IPR028619">
    <property type="entry name" value="DEAD_helicase_DbpA"/>
</dbReference>
<dbReference type="Proteomes" id="UP001208567">
    <property type="component" value="Unassembled WGS sequence"/>
</dbReference>
<comment type="catalytic activity">
    <reaction evidence="5">
        <text>ATP + H2O = ADP + phosphate + H(+)</text>
        <dbReference type="Rhea" id="RHEA:13065"/>
        <dbReference type="ChEBI" id="CHEBI:15377"/>
        <dbReference type="ChEBI" id="CHEBI:15378"/>
        <dbReference type="ChEBI" id="CHEBI:30616"/>
        <dbReference type="ChEBI" id="CHEBI:43474"/>
        <dbReference type="ChEBI" id="CHEBI:456216"/>
        <dbReference type="EC" id="3.6.4.13"/>
    </reaction>
</comment>
<dbReference type="Pfam" id="PF00271">
    <property type="entry name" value="Helicase_C"/>
    <property type="match status" value="1"/>
</dbReference>
<comment type="function">
    <text evidence="5">DEAD-box RNA helicase involved in the assembly of the 50S ribosomal subunit. Has an RNA-dependent ATPase activity, which is specific for 23S rRNA, and a 3' to 5' RNA helicase activity that uses the energy of ATP hydrolysis to destabilize and unwind short rRNA duplexes.</text>
</comment>
<gene>
    <name evidence="10" type="primary">deaD</name>
    <name evidence="5" type="synonym">dbpA</name>
    <name evidence="10" type="ORF">bsdE14_02890</name>
</gene>
<dbReference type="InterPro" id="IPR011545">
    <property type="entry name" value="DEAD/DEAH_box_helicase_dom"/>
</dbReference>
<dbReference type="RefSeq" id="WP_264848150.1">
    <property type="nucleotide sequence ID" value="NZ_BRXR01000001.1"/>
</dbReference>
<dbReference type="CDD" id="cd00268">
    <property type="entry name" value="DEADc"/>
    <property type="match status" value="1"/>
</dbReference>
<dbReference type="SMART" id="SM00487">
    <property type="entry name" value="DEXDc"/>
    <property type="match status" value="1"/>
</dbReference>
<dbReference type="InterPro" id="IPR000629">
    <property type="entry name" value="RNA-helicase_DEAD-box_CS"/>
</dbReference>
<dbReference type="Gene3D" id="3.40.50.300">
    <property type="entry name" value="P-loop containing nucleotide triphosphate hydrolases"/>
    <property type="match status" value="2"/>
</dbReference>
<evidence type="ECO:0000313" key="10">
    <source>
        <dbReference type="EMBL" id="GLC28879.1"/>
    </source>
</evidence>
<evidence type="ECO:0000256" key="6">
    <source>
        <dbReference type="PROSITE-ProRule" id="PRU00552"/>
    </source>
</evidence>
<dbReference type="EC" id="3.6.4.13" evidence="5"/>
<proteinExistence type="inferred from homology"/>
<dbReference type="InterPro" id="IPR014014">
    <property type="entry name" value="RNA_helicase_DEAD_Q_motif"/>
</dbReference>
<protein>
    <recommendedName>
        <fullName evidence="5">ATP-dependent RNA helicase DbpA</fullName>
        <ecNumber evidence="5">3.6.4.13</ecNumber>
    </recommendedName>
</protein>
<feature type="domain" description="DEAD-box RNA helicase Q" evidence="9">
    <location>
        <begin position="4"/>
        <end position="32"/>
    </location>
</feature>
<reference evidence="10 11" key="1">
    <citation type="journal article" date="2024" name="Int. J. Syst. Evol. Microbiol.">
        <title>Clostridium omnivorum sp. nov., isolated from anoxic soil under the treatment of reductive soil disinfestation.</title>
        <authorList>
            <person name="Ueki A."/>
            <person name="Tonouchi A."/>
            <person name="Kaku N."/>
            <person name="Honma S."/>
            <person name="Ueki K."/>
        </authorList>
    </citation>
    <scope>NUCLEOTIDE SEQUENCE [LARGE SCALE GENOMIC DNA]</scope>
    <source>
        <strain evidence="10 11">E14</strain>
    </source>
</reference>
<sequence>MEHINFDSLELSSEILKAIKGLGFNKATEVQSQVIPLALQYKDMIVKSQTGSGKTAAFGIPVCEAVNIESKEPQVLILTPTRELCMQVKNDISNIGRFKRIRCSAIFGKQPYEGQARELKQRVHIVVGTPGRTLDHIQRGSLVTSNIKYLIIDEADKMLNMGFIDQVEGIIKALKKERATWLFSATMPAEIVQLCEKHMNNPINIEVESKNTIVKKVKQCWYQIEEENKKDLLKKVLSIEKPDSCIIFCNTKDKVNSLLKYMKDKGYSCNSLHGGMLQKDRLNIMDSFKLGEFEILIATDVAARGIDIENLTHIINYDLPEEKESYVHRIGRTGRAENTGKAITFACPNEINFLKEIEEYIQYKIDKKELPTRAEIDEADKNPDKKVNKNLKVKKGASLEKDITKIYIGAGKKKKVRAGDIVGAITSIEGVNAENIGIIDIQENFSYIDILDGKGSIVLEGLKTTTIKGKIVRVERAAK</sequence>
<dbReference type="EMBL" id="BRXR01000001">
    <property type="protein sequence ID" value="GLC28879.1"/>
    <property type="molecule type" value="Genomic_DNA"/>
</dbReference>
<dbReference type="InterPro" id="IPR005580">
    <property type="entry name" value="DbpA/CsdA_RNA-bd_dom"/>
</dbReference>
<dbReference type="SUPFAM" id="SSF52540">
    <property type="entry name" value="P-loop containing nucleoside triphosphate hydrolases"/>
    <property type="match status" value="1"/>
</dbReference>
<feature type="region of interest" description="Involved in 23S rRNA binding" evidence="5">
    <location>
        <begin position="404"/>
        <end position="479"/>
    </location>
</feature>
<comment type="caution">
    <text evidence="10">The sequence shown here is derived from an EMBL/GenBank/DDBJ whole genome shotgun (WGS) entry which is preliminary data.</text>
</comment>
<keyword evidence="3 5" id="KW-0347">Helicase</keyword>
<dbReference type="InterPro" id="IPR014001">
    <property type="entry name" value="Helicase_ATP-bd"/>
</dbReference>
<dbReference type="InterPro" id="IPR027417">
    <property type="entry name" value="P-loop_NTPase"/>
</dbReference>
<feature type="short sequence motif" description="Q motif" evidence="6">
    <location>
        <begin position="4"/>
        <end position="32"/>
    </location>
</feature>
<keyword evidence="5" id="KW-0690">Ribosome biogenesis</keyword>
<dbReference type="Pfam" id="PF00270">
    <property type="entry name" value="DEAD"/>
    <property type="match status" value="1"/>
</dbReference>
<evidence type="ECO:0000259" key="7">
    <source>
        <dbReference type="PROSITE" id="PS51192"/>
    </source>
</evidence>
<dbReference type="InterPro" id="IPR001650">
    <property type="entry name" value="Helicase_C-like"/>
</dbReference>
<comment type="domain">
    <text evidence="5">Contains an N-terminal domain that binds non-specifically to RNA and a C-terminal domain that binds specifically and tightly to hairpin 92 of 23S rRNA.</text>
</comment>
<accession>A0ABQ5N113</accession>
<keyword evidence="5" id="KW-0694">RNA-binding</keyword>
<evidence type="ECO:0000313" key="11">
    <source>
        <dbReference type="Proteomes" id="UP001208567"/>
    </source>
</evidence>
<dbReference type="HAMAP" id="MF_00965">
    <property type="entry name" value="DEAD_helicase_DbpA"/>
    <property type="match status" value="1"/>
</dbReference>
<dbReference type="Gene3D" id="3.30.70.330">
    <property type="match status" value="1"/>
</dbReference>
<dbReference type="PROSITE" id="PS00039">
    <property type="entry name" value="DEAD_ATP_HELICASE"/>
    <property type="match status" value="1"/>
</dbReference>
<dbReference type="PROSITE" id="PS51194">
    <property type="entry name" value="HELICASE_CTER"/>
    <property type="match status" value="1"/>
</dbReference>
<dbReference type="InterPro" id="IPR044742">
    <property type="entry name" value="DEAD/DEAH_RhlB"/>
</dbReference>
<keyword evidence="4 5" id="KW-0067">ATP-binding</keyword>
<name>A0ABQ5N113_9CLOT</name>
<dbReference type="PROSITE" id="PS51192">
    <property type="entry name" value="HELICASE_ATP_BIND_1"/>
    <property type="match status" value="1"/>
</dbReference>
<dbReference type="PANTHER" id="PTHR47959">
    <property type="entry name" value="ATP-DEPENDENT RNA HELICASE RHLE-RELATED"/>
    <property type="match status" value="1"/>
</dbReference>
<evidence type="ECO:0000256" key="4">
    <source>
        <dbReference type="ARBA" id="ARBA00022840"/>
    </source>
</evidence>
<dbReference type="InterPro" id="IPR050079">
    <property type="entry name" value="DEAD_box_RNA_helicase"/>
</dbReference>
<dbReference type="PANTHER" id="PTHR47959:SF1">
    <property type="entry name" value="ATP-DEPENDENT RNA HELICASE DBPA"/>
    <property type="match status" value="1"/>
</dbReference>
<keyword evidence="1 5" id="KW-0547">Nucleotide-binding</keyword>
<organism evidence="10 11">
    <name type="scientific">Clostridium omnivorum</name>
    <dbReference type="NCBI Taxonomy" id="1604902"/>
    <lineage>
        <taxon>Bacteria</taxon>
        <taxon>Bacillati</taxon>
        <taxon>Bacillota</taxon>
        <taxon>Clostridia</taxon>
        <taxon>Eubacteriales</taxon>
        <taxon>Clostridiaceae</taxon>
        <taxon>Clostridium</taxon>
    </lineage>
</organism>
<feature type="domain" description="Helicase C-terminal" evidence="8">
    <location>
        <begin position="216"/>
        <end position="376"/>
    </location>
</feature>
<dbReference type="PROSITE" id="PS51195">
    <property type="entry name" value="Q_MOTIF"/>
    <property type="match status" value="1"/>
</dbReference>
<evidence type="ECO:0000256" key="5">
    <source>
        <dbReference type="HAMAP-Rule" id="MF_00965"/>
    </source>
</evidence>
<keyword evidence="11" id="KW-1185">Reference proteome</keyword>
<keyword evidence="2 5" id="KW-0378">Hydrolase</keyword>
<dbReference type="Pfam" id="PF03880">
    <property type="entry name" value="DbpA"/>
    <property type="match status" value="1"/>
</dbReference>